<gene>
    <name evidence="1" type="ORF">CAMP_LOCUS8502</name>
</gene>
<reference evidence="1" key="1">
    <citation type="submission" date="2022-11" db="EMBL/GenBank/DDBJ databases">
        <authorList>
            <person name="Kikuchi T."/>
        </authorList>
    </citation>
    <scope>NUCLEOTIDE SEQUENCE</scope>
    <source>
        <strain evidence="1">PS1010</strain>
    </source>
</reference>
<protein>
    <submittedName>
        <fullName evidence="1">Uncharacterized protein</fullName>
    </submittedName>
</protein>
<evidence type="ECO:0000313" key="1">
    <source>
        <dbReference type="EMBL" id="CAI5445865.1"/>
    </source>
</evidence>
<dbReference type="InterPro" id="IPR011990">
    <property type="entry name" value="TPR-like_helical_dom_sf"/>
</dbReference>
<dbReference type="GO" id="GO:0005876">
    <property type="term" value="C:spindle microtubule"/>
    <property type="evidence" value="ECO:0007669"/>
    <property type="project" value="TreeGrafter"/>
</dbReference>
<dbReference type="Pfam" id="PF21033">
    <property type="entry name" value="RMD1-3"/>
    <property type="match status" value="1"/>
</dbReference>
<keyword evidence="2" id="KW-1185">Reference proteome</keyword>
<dbReference type="InterPro" id="IPR049039">
    <property type="entry name" value="RMD1-3_a_helical_rpt"/>
</dbReference>
<dbReference type="Proteomes" id="UP001152747">
    <property type="component" value="Unassembled WGS sequence"/>
</dbReference>
<dbReference type="GO" id="GO:0097431">
    <property type="term" value="C:mitotic spindle pole"/>
    <property type="evidence" value="ECO:0007669"/>
    <property type="project" value="TreeGrafter"/>
</dbReference>
<dbReference type="AlphaFoldDB" id="A0A9P1IIV0"/>
<dbReference type="OrthoDB" id="512473at2759"/>
<sequence length="240" mass="27619">MASQELFEELDKIAGNLDLEDIANALKRADEIDLKELEKSEICGILRRKGEWVYALSNYQEDKQQRYKHLEEAYEFALEGHKVDENDFECLKVLCSTAGRLAEESGIQKKIHYGFLFKSYLDKAIALNNNDFETLHMRGRFSYTVCQLSMIERLAAKVIGKIPETSNKEALEDLLRADQLVPGVAENQLFIGKTYMAMSDWKNAKKWLKIASENKTYVAVETEYVEEAIDLLQDKKLAKF</sequence>
<dbReference type="PANTHER" id="PTHR16056:SF36">
    <property type="entry name" value="TETRATRICOPEPTIDE REPEAT PROTEIN"/>
    <property type="match status" value="1"/>
</dbReference>
<proteinExistence type="predicted"/>
<evidence type="ECO:0000313" key="2">
    <source>
        <dbReference type="Proteomes" id="UP001152747"/>
    </source>
</evidence>
<dbReference type="Gene3D" id="1.25.40.10">
    <property type="entry name" value="Tetratricopeptide repeat domain"/>
    <property type="match status" value="1"/>
</dbReference>
<dbReference type="GO" id="GO:0008017">
    <property type="term" value="F:microtubule binding"/>
    <property type="evidence" value="ECO:0007669"/>
    <property type="project" value="TreeGrafter"/>
</dbReference>
<dbReference type="EMBL" id="CANHGI010000003">
    <property type="protein sequence ID" value="CAI5445865.1"/>
    <property type="molecule type" value="Genomic_DNA"/>
</dbReference>
<name>A0A9P1IIV0_9PELO</name>
<dbReference type="SUPFAM" id="SSF48452">
    <property type="entry name" value="TPR-like"/>
    <property type="match status" value="1"/>
</dbReference>
<dbReference type="GO" id="GO:0005739">
    <property type="term" value="C:mitochondrion"/>
    <property type="evidence" value="ECO:0007669"/>
    <property type="project" value="TreeGrafter"/>
</dbReference>
<dbReference type="PANTHER" id="PTHR16056">
    <property type="entry name" value="REGULATOR OF MICROTUBULE DYNAMICS PROTEIN"/>
    <property type="match status" value="1"/>
</dbReference>
<organism evidence="1 2">
    <name type="scientific">Caenorhabditis angaria</name>
    <dbReference type="NCBI Taxonomy" id="860376"/>
    <lineage>
        <taxon>Eukaryota</taxon>
        <taxon>Metazoa</taxon>
        <taxon>Ecdysozoa</taxon>
        <taxon>Nematoda</taxon>
        <taxon>Chromadorea</taxon>
        <taxon>Rhabditida</taxon>
        <taxon>Rhabditina</taxon>
        <taxon>Rhabditomorpha</taxon>
        <taxon>Rhabditoidea</taxon>
        <taxon>Rhabditidae</taxon>
        <taxon>Peloderinae</taxon>
        <taxon>Caenorhabditis</taxon>
    </lineage>
</organism>
<accession>A0A9P1IIV0</accession>
<comment type="caution">
    <text evidence="1">The sequence shown here is derived from an EMBL/GenBank/DDBJ whole genome shotgun (WGS) entry which is preliminary data.</text>
</comment>